<dbReference type="EMBL" id="VOSK01000004">
    <property type="protein sequence ID" value="MPR24170.1"/>
    <property type="molecule type" value="Genomic_DNA"/>
</dbReference>
<feature type="chain" id="PRO_5030135260" evidence="1">
    <location>
        <begin position="29"/>
        <end position="170"/>
    </location>
</feature>
<name>A0A5N7MC06_9HYPH</name>
<comment type="caution">
    <text evidence="2">The sequence shown here is derived from an EMBL/GenBank/DDBJ whole genome shotgun (WGS) entry which is preliminary data.</text>
</comment>
<protein>
    <submittedName>
        <fullName evidence="2">Glutelin</fullName>
    </submittedName>
</protein>
<evidence type="ECO:0000313" key="3">
    <source>
        <dbReference type="Proteomes" id="UP000403266"/>
    </source>
</evidence>
<proteinExistence type="predicted"/>
<feature type="signal peptide" evidence="1">
    <location>
        <begin position="1"/>
        <end position="28"/>
    </location>
</feature>
<keyword evidence="3" id="KW-1185">Reference proteome</keyword>
<accession>A0A5N7MC06</accession>
<dbReference type="AlphaFoldDB" id="A0A5N7MC06"/>
<dbReference type="OrthoDB" id="8444574at2"/>
<keyword evidence="1" id="KW-0732">Signal</keyword>
<gene>
    <name evidence="2" type="ORF">FS320_02755</name>
</gene>
<reference evidence="2 3" key="1">
    <citation type="journal article" date="2019" name="Syst. Appl. Microbiol.">
        <title>Microvirga tunisiensis sp. nov., a root nodule symbiotic bacterium isolated from Lupinus micranthus and L. luteus grown in Northern Tunisia.</title>
        <authorList>
            <person name="Msaddak A."/>
            <person name="Rejili M."/>
            <person name="Duran D."/>
            <person name="Mars M."/>
            <person name="Palacios J.M."/>
            <person name="Ruiz-Argueso T."/>
            <person name="Rey L."/>
            <person name="Imperial J."/>
        </authorList>
    </citation>
    <scope>NUCLEOTIDE SEQUENCE [LARGE SCALE GENOMIC DNA]</scope>
    <source>
        <strain evidence="2 3">Lmie10</strain>
    </source>
</reference>
<organism evidence="2 3">
    <name type="scientific">Microvirga tunisiensis</name>
    <dbReference type="NCBI Taxonomy" id="2108360"/>
    <lineage>
        <taxon>Bacteria</taxon>
        <taxon>Pseudomonadati</taxon>
        <taxon>Pseudomonadota</taxon>
        <taxon>Alphaproteobacteria</taxon>
        <taxon>Hyphomicrobiales</taxon>
        <taxon>Methylobacteriaceae</taxon>
        <taxon>Microvirga</taxon>
    </lineage>
</organism>
<dbReference type="RefSeq" id="WP_152709080.1">
    <property type="nucleotide sequence ID" value="NZ_VOSJ01000003.1"/>
</dbReference>
<evidence type="ECO:0000313" key="2">
    <source>
        <dbReference type="EMBL" id="MPR24170.1"/>
    </source>
</evidence>
<evidence type="ECO:0000256" key="1">
    <source>
        <dbReference type="SAM" id="SignalP"/>
    </source>
</evidence>
<dbReference type="Proteomes" id="UP000403266">
    <property type="component" value="Unassembled WGS sequence"/>
</dbReference>
<sequence>MMAVRHGLFVALVSLAGIGGAVMAPAGAAAFTCPETTAAGAPGTALSLSDLYSGANDVTAGNRLGELMTDLRRSGMKPALIVDRLIGSYCPLVAADGTLSDQQKADRVRRFARLLTGLAYVPTNPDEVDVLVQTALTPDLLKQIDEAAGRAGITRDEWIERAIDRQLANP</sequence>